<dbReference type="SUPFAM" id="SSF50677">
    <property type="entry name" value="ValRS/IleRS/LeuRS editing domain"/>
    <property type="match status" value="1"/>
</dbReference>
<keyword evidence="8 15" id="KW-0547">Nucleotide-binding</keyword>
<evidence type="ECO:0000256" key="11">
    <source>
        <dbReference type="ARBA" id="ARBA00022917"/>
    </source>
</evidence>
<comment type="cofactor">
    <cofactor evidence="1 15">
        <name>Zn(2+)</name>
        <dbReference type="ChEBI" id="CHEBI:29105"/>
    </cofactor>
</comment>
<dbReference type="EMBL" id="CP066690">
    <property type="protein sequence ID" value="QQG44945.1"/>
    <property type="molecule type" value="Genomic_DNA"/>
</dbReference>
<evidence type="ECO:0000256" key="13">
    <source>
        <dbReference type="ARBA" id="ARBA00025217"/>
    </source>
</evidence>
<dbReference type="InterPro" id="IPR033709">
    <property type="entry name" value="Anticodon_Ile_ABEc"/>
</dbReference>
<feature type="active site" description="Tele-phosphohistidine intermediate" evidence="16">
    <location>
        <position position="512"/>
    </location>
</feature>
<evidence type="ECO:0000256" key="14">
    <source>
        <dbReference type="ARBA" id="ARBA00048359"/>
    </source>
</evidence>
<dbReference type="InterPro" id="IPR029033">
    <property type="entry name" value="His_PPase_superfam"/>
</dbReference>
<protein>
    <recommendedName>
        <fullName evidence="15">Isoleucine--tRNA ligase</fullName>
        <ecNumber evidence="15">6.1.1.5</ecNumber>
    </recommendedName>
    <alternativeName>
        <fullName evidence="15">Isoleucyl-tRNA synthetase</fullName>
        <shortName evidence="15">IleRS</shortName>
    </alternativeName>
</protein>
<evidence type="ECO:0000313" key="21">
    <source>
        <dbReference type="Proteomes" id="UP000595618"/>
    </source>
</evidence>
<feature type="binding site" evidence="15">
    <location>
        <position position="813"/>
    </location>
    <ligand>
        <name>ATP</name>
        <dbReference type="ChEBI" id="CHEBI:30616"/>
    </ligand>
</feature>
<evidence type="ECO:0000256" key="3">
    <source>
        <dbReference type="ARBA" id="ARBA00007078"/>
    </source>
</evidence>
<dbReference type="InterPro" id="IPR002300">
    <property type="entry name" value="aa-tRNA-synth_Ia"/>
</dbReference>
<evidence type="ECO:0000256" key="9">
    <source>
        <dbReference type="ARBA" id="ARBA00022833"/>
    </source>
</evidence>
<dbReference type="GO" id="GO:0002161">
    <property type="term" value="F:aminoacyl-tRNA deacylase activity"/>
    <property type="evidence" value="ECO:0007669"/>
    <property type="project" value="InterPro"/>
</dbReference>
<comment type="catalytic activity">
    <reaction evidence="14 15">
        <text>tRNA(Ile) + L-isoleucine + ATP = L-isoleucyl-tRNA(Ile) + AMP + diphosphate</text>
        <dbReference type="Rhea" id="RHEA:11060"/>
        <dbReference type="Rhea" id="RHEA-COMP:9666"/>
        <dbReference type="Rhea" id="RHEA-COMP:9695"/>
        <dbReference type="ChEBI" id="CHEBI:30616"/>
        <dbReference type="ChEBI" id="CHEBI:33019"/>
        <dbReference type="ChEBI" id="CHEBI:58045"/>
        <dbReference type="ChEBI" id="CHEBI:78442"/>
        <dbReference type="ChEBI" id="CHEBI:78528"/>
        <dbReference type="ChEBI" id="CHEBI:456215"/>
        <dbReference type="EC" id="6.1.1.5"/>
    </reaction>
</comment>
<dbReference type="InterPro" id="IPR009008">
    <property type="entry name" value="Val/Leu/Ile-tRNA-synth_edit"/>
</dbReference>
<organism evidence="20 21">
    <name type="scientific">Candidatus Sungiibacteriota bacterium</name>
    <dbReference type="NCBI Taxonomy" id="2750080"/>
    <lineage>
        <taxon>Bacteria</taxon>
        <taxon>Candidatus Sungiibacteriota</taxon>
    </lineage>
</organism>
<evidence type="ECO:0000259" key="18">
    <source>
        <dbReference type="Pfam" id="PF00133"/>
    </source>
</evidence>
<keyword evidence="10 15" id="KW-0067">ATP-binding</keyword>
<dbReference type="GO" id="GO:0005737">
    <property type="term" value="C:cytoplasm"/>
    <property type="evidence" value="ECO:0007669"/>
    <property type="project" value="UniProtKB-SubCell"/>
</dbReference>
<feature type="binding site" evidence="17">
    <location>
        <begin position="511"/>
        <end position="518"/>
    </location>
    <ligand>
        <name>substrate</name>
    </ligand>
</feature>
<evidence type="ECO:0000256" key="8">
    <source>
        <dbReference type="ARBA" id="ARBA00022741"/>
    </source>
</evidence>
<dbReference type="Pfam" id="PF19302">
    <property type="entry name" value="DUF5915"/>
    <property type="match status" value="1"/>
</dbReference>
<keyword evidence="12 15" id="KW-0030">Aminoacyl-tRNA synthetase</keyword>
<dbReference type="FunFam" id="3.40.50.620:FF:000063">
    <property type="entry name" value="Isoleucine--tRNA ligase"/>
    <property type="match status" value="1"/>
</dbReference>
<dbReference type="GO" id="GO:0006428">
    <property type="term" value="P:isoleucyl-tRNA aminoacylation"/>
    <property type="evidence" value="ECO:0007669"/>
    <property type="project" value="UniProtKB-UniRule"/>
</dbReference>
<dbReference type="SMART" id="SM00855">
    <property type="entry name" value="PGAM"/>
    <property type="match status" value="1"/>
</dbReference>
<feature type="binding site" evidence="17">
    <location>
        <position position="562"/>
    </location>
    <ligand>
        <name>substrate</name>
    </ligand>
</feature>
<comment type="subunit">
    <text evidence="4 15">Monomer.</text>
</comment>
<feature type="short sequence motif" description="'HIGH' region" evidence="15">
    <location>
        <begin position="61"/>
        <end position="71"/>
    </location>
</feature>
<dbReference type="Gene3D" id="3.90.740.10">
    <property type="entry name" value="Valyl/Leucyl/Isoleucyl-tRNA synthetase, editing domain"/>
    <property type="match status" value="1"/>
</dbReference>
<dbReference type="InterPro" id="IPR002301">
    <property type="entry name" value="Ile-tRNA-ligase"/>
</dbReference>
<dbReference type="Pfam" id="PF08264">
    <property type="entry name" value="Anticodon_1"/>
    <property type="match status" value="1"/>
</dbReference>
<keyword evidence="5 15" id="KW-0963">Cytoplasm</keyword>
<dbReference type="Gene3D" id="1.10.730.10">
    <property type="entry name" value="Isoleucyl-tRNA Synthetase, Domain 1"/>
    <property type="match status" value="1"/>
</dbReference>
<evidence type="ECO:0000256" key="4">
    <source>
        <dbReference type="ARBA" id="ARBA00011245"/>
    </source>
</evidence>
<comment type="domain">
    <text evidence="15">IleRS has two distinct active sites: one for aminoacylation and one for editing. The misactivated valine is translocated from the active site to the editing site, which sterically excludes the correctly activated isoleucine. The single editing site contains two valyl binding pockets, one specific for each substrate (Val-AMP or Val-tRNA(Ile)).</text>
</comment>
<keyword evidence="9 15" id="KW-0862">Zinc</keyword>
<evidence type="ECO:0000256" key="5">
    <source>
        <dbReference type="ARBA" id="ARBA00022490"/>
    </source>
</evidence>
<dbReference type="HAMAP" id="MF_02003">
    <property type="entry name" value="Ile_tRNA_synth_type2"/>
    <property type="match status" value="1"/>
</dbReference>
<keyword evidence="11 15" id="KW-0648">Protein biosynthesis</keyword>
<accession>A0A7T5RIT7</accession>
<dbReference type="InterPro" id="IPR013155">
    <property type="entry name" value="M/V/L/I-tRNA-synth_anticd-bd"/>
</dbReference>
<reference evidence="20 21" key="1">
    <citation type="submission" date="2020-07" db="EMBL/GenBank/DDBJ databases">
        <title>Huge and variable diversity of episymbiotic CPR bacteria and DPANN archaea in groundwater ecosystems.</title>
        <authorList>
            <person name="He C.Y."/>
            <person name="Keren R."/>
            <person name="Whittaker M."/>
            <person name="Farag I.F."/>
            <person name="Doudna J."/>
            <person name="Cate J.H.D."/>
            <person name="Banfield J.F."/>
        </authorList>
    </citation>
    <scope>NUCLEOTIDE SEQUENCE [LARGE SCALE GENOMIC DNA]</scope>
    <source>
        <strain evidence="20">NC_groundwater_541_Ag_S-0.1um_46_50</strain>
    </source>
</reference>
<dbReference type="InterPro" id="IPR013078">
    <property type="entry name" value="His_Pase_superF_clade-1"/>
</dbReference>
<dbReference type="Gene3D" id="3.40.50.620">
    <property type="entry name" value="HUPs"/>
    <property type="match status" value="2"/>
</dbReference>
<dbReference type="InterPro" id="IPR023586">
    <property type="entry name" value="Ile-tRNA-ligase_type2"/>
</dbReference>
<dbReference type="SUPFAM" id="SSF52374">
    <property type="entry name" value="Nucleotidylyl transferase"/>
    <property type="match status" value="1"/>
</dbReference>
<evidence type="ECO:0000313" key="20">
    <source>
        <dbReference type="EMBL" id="QQG44945.1"/>
    </source>
</evidence>
<dbReference type="PANTHER" id="PTHR42780">
    <property type="entry name" value="SOLEUCYL-TRNA SYNTHETASE"/>
    <property type="match status" value="1"/>
</dbReference>
<evidence type="ECO:0000256" key="15">
    <source>
        <dbReference type="HAMAP-Rule" id="MF_02003"/>
    </source>
</evidence>
<evidence type="ECO:0000256" key="17">
    <source>
        <dbReference type="PIRSR" id="PIRSR613078-2"/>
    </source>
</evidence>
<feature type="domain" description="Aminoacyl-tRNA synthetase class Ia" evidence="18">
    <location>
        <begin position="683"/>
        <end position="838"/>
    </location>
</feature>
<sequence length="1178" mass="136191">MNIEKSKLSLPELAAHRKWASLALPEREEKILKFWEENKIFEKSLEKTKRGKTFVFYEGPPTANAAPGIHHVLARAFKDIIPRYKTMRGFFVPRKAGWDTHGLPVEIQIEKELGFKTKQDIEKYGIAKFNQKAKESVWRYKEEWEKLTKRIGYWLDLEHPYITYDIRYMETLWWVIKEIWKKGLLVEDFKVVPWCPRCQTGLSTHELGQPGAYRLVKDNSIYVKLKIKGRKNEYLLVWTTTPWTLPANVAVAVNPKIDYTKFKIDDEFLWSAVMPPYGKDQKITIIEKASGKSLIGINYEPLFRVPQGYSWGKEPEFVTIPADFVSTEEGTGMVHIAPAFGDEDMLAAKKTWGASYPILHTVNVNGKMKKGVIGEGKFVKDADEEITADLKRRKLLYRLAPYEHEYPHCWRCDTPLLYFAQNAWWIRTTAVKDKLLKENEKINWIPEHLKHGRFGDFLRELRDWAFSRERYWGTPLPIWKCTGCKKQEVIGSREELSLRVGKAKNRYFAMRHGESLANVRHVFDSHDSKFPITLRGRSAVEKSAKTLKQKKIDFIFSSEILRARETAEIVARALGHKEIKFDRRLNEIDPGVFEGRSPAEYHKFYTSTLEKWIKPPPRGESLGDVRARATALLEDLEKKYIGKNILLVSHDYPIWALYAGAVGFSDEEAVLFRKQRRGQGEEFVDFAETMEVPYKILPRDDTGSVNLHRPYVDSFEFPCHKCKSSMRRVLEVVDVWFDSGAMPFAQSHWPFANNQQPKKLLYPADYIAEAVDQTRGWFYTLLAVATLLGKGAPYKNVISLGHVLDKNGQKMSKSKGNVVDPWEMIEKYGADAVRWYFYTVNAPGEPKRFDEKDLQAKLRGFLMTLWNSFVLFDTYIEKITNSSPRSSSGGAGKTQNLLDRWVLTKVEILIKEVTAKLERYDIAGAGRDLEDFVINDFSQWYLRRSRRRFQHPQSKKEFEGAAQTTATALLSLVKLIAPFVPFLSEAIYQELKKKMSLKELSVHLTPWPDKEQRTRGKEQKLLDDMEAVRTIVAEALKLRAVAGIKVRQPLGILQIANRKLSKELLGLIKDEVNVKDIVLGRVLKLDTALTPELKEEGLAREFIRNIQEMRKDLGLKPKQVIRGQITGDRATEDTMVKWQQMIKKETNMRELKVGGKKEFKIERELDFDGKSLWLGIKV</sequence>
<proteinExistence type="inferred from homology"/>
<dbReference type="Proteomes" id="UP000595618">
    <property type="component" value="Chromosome"/>
</dbReference>
<evidence type="ECO:0000256" key="10">
    <source>
        <dbReference type="ARBA" id="ARBA00022840"/>
    </source>
</evidence>
<evidence type="ECO:0000256" key="7">
    <source>
        <dbReference type="ARBA" id="ARBA00022723"/>
    </source>
</evidence>
<name>A0A7T5RIT7_9BACT</name>
<evidence type="ECO:0000256" key="16">
    <source>
        <dbReference type="PIRSR" id="PIRSR613078-1"/>
    </source>
</evidence>
<dbReference type="EC" id="6.1.1.5" evidence="15"/>
<gene>
    <name evidence="15" type="primary">ileS</name>
    <name evidence="20" type="ORF">HYW89_02970</name>
</gene>
<dbReference type="GO" id="GO:0005524">
    <property type="term" value="F:ATP binding"/>
    <property type="evidence" value="ECO:0007669"/>
    <property type="project" value="UniProtKB-UniRule"/>
</dbReference>
<feature type="active site" description="Proton donor/acceptor" evidence="16">
    <location>
        <position position="587"/>
    </location>
</feature>
<dbReference type="SUPFAM" id="SSF47323">
    <property type="entry name" value="Anticodon-binding domain of a subclass of class I aminoacyl-tRNA synthetases"/>
    <property type="match status" value="1"/>
</dbReference>
<dbReference type="GO" id="GO:0000049">
    <property type="term" value="F:tRNA binding"/>
    <property type="evidence" value="ECO:0007669"/>
    <property type="project" value="InterPro"/>
</dbReference>
<dbReference type="Pfam" id="PF00300">
    <property type="entry name" value="His_Phos_1"/>
    <property type="match status" value="1"/>
</dbReference>
<evidence type="ECO:0000256" key="12">
    <source>
        <dbReference type="ARBA" id="ARBA00023146"/>
    </source>
</evidence>
<dbReference type="CDD" id="cd07067">
    <property type="entry name" value="HP_PGM_like"/>
    <property type="match status" value="1"/>
</dbReference>
<dbReference type="Gene3D" id="3.40.50.1240">
    <property type="entry name" value="Phosphoglycerate mutase-like"/>
    <property type="match status" value="1"/>
</dbReference>
<dbReference type="InterPro" id="IPR014729">
    <property type="entry name" value="Rossmann-like_a/b/a_fold"/>
</dbReference>
<dbReference type="GO" id="GO:0008270">
    <property type="term" value="F:zinc ion binding"/>
    <property type="evidence" value="ECO:0007669"/>
    <property type="project" value="UniProtKB-UniRule"/>
</dbReference>
<dbReference type="SUPFAM" id="SSF53254">
    <property type="entry name" value="Phosphoglycerate mutase-like"/>
    <property type="match status" value="1"/>
</dbReference>
<dbReference type="CDD" id="cd07961">
    <property type="entry name" value="Anticodon_Ia_Ile_ABEc"/>
    <property type="match status" value="1"/>
</dbReference>
<feature type="short sequence motif" description="'KMSKS' region" evidence="15">
    <location>
        <begin position="810"/>
        <end position="814"/>
    </location>
</feature>
<evidence type="ECO:0000256" key="2">
    <source>
        <dbReference type="ARBA" id="ARBA00004496"/>
    </source>
</evidence>
<evidence type="ECO:0000256" key="1">
    <source>
        <dbReference type="ARBA" id="ARBA00001947"/>
    </source>
</evidence>
<dbReference type="InterPro" id="IPR009080">
    <property type="entry name" value="tRNAsynth_Ia_anticodon-bd"/>
</dbReference>
<feature type="domain" description="Aminoacyl-tRNA synthetase class Ia" evidence="18">
    <location>
        <begin position="30"/>
        <end position="497"/>
    </location>
</feature>
<evidence type="ECO:0000256" key="6">
    <source>
        <dbReference type="ARBA" id="ARBA00022598"/>
    </source>
</evidence>
<comment type="function">
    <text evidence="13 15">Catalyzes the attachment of isoleucine to tRNA(Ile). As IleRS can inadvertently accommodate and process structurally similar amino acids such as valine, to avoid such errors it has two additional distinct tRNA(Ile)-dependent editing activities. One activity is designated as 'pretransfer' editing and involves the hydrolysis of activated Val-AMP. The other activity is designated 'posttransfer' editing and involves deacylation of mischarged Val-tRNA(Ile).</text>
</comment>
<comment type="similarity">
    <text evidence="3 15">Belongs to the class-I aminoacyl-tRNA synthetase family. IleS type 2 subfamily.</text>
</comment>
<dbReference type="PRINTS" id="PR00984">
    <property type="entry name" value="TRNASYNTHILE"/>
</dbReference>
<keyword evidence="6 15" id="KW-0436">Ligase</keyword>
<dbReference type="AlphaFoldDB" id="A0A7T5RIT7"/>
<feature type="domain" description="Methionyl/Valyl/Leucyl/Isoleucyl-tRNA synthetase anticodon-binding" evidence="19">
    <location>
        <begin position="899"/>
        <end position="1051"/>
    </location>
</feature>
<keyword evidence="7 15" id="KW-0479">Metal-binding</keyword>
<dbReference type="Pfam" id="PF00133">
    <property type="entry name" value="tRNA-synt_1"/>
    <property type="match status" value="2"/>
</dbReference>
<dbReference type="PANTHER" id="PTHR42780:SF1">
    <property type="entry name" value="ISOLEUCINE--TRNA LIGASE, CYTOPLASMIC"/>
    <property type="match status" value="1"/>
</dbReference>
<comment type="subcellular location">
    <subcellularLocation>
        <location evidence="2 15">Cytoplasm</location>
    </subcellularLocation>
</comment>
<evidence type="ECO:0000259" key="19">
    <source>
        <dbReference type="Pfam" id="PF08264"/>
    </source>
</evidence>
<dbReference type="GO" id="GO:0004822">
    <property type="term" value="F:isoleucine-tRNA ligase activity"/>
    <property type="evidence" value="ECO:0007669"/>
    <property type="project" value="UniProtKB-UniRule"/>
</dbReference>